<proteinExistence type="predicted"/>
<feature type="transmembrane region" description="Helical" evidence="1">
    <location>
        <begin position="12"/>
        <end position="31"/>
    </location>
</feature>
<organism evidence="2 3">
    <name type="scientific">Marivita hallyeonensis</name>
    <dbReference type="NCBI Taxonomy" id="996342"/>
    <lineage>
        <taxon>Bacteria</taxon>
        <taxon>Pseudomonadati</taxon>
        <taxon>Pseudomonadota</taxon>
        <taxon>Alphaproteobacteria</taxon>
        <taxon>Rhodobacterales</taxon>
        <taxon>Roseobacteraceae</taxon>
        <taxon>Marivita</taxon>
    </lineage>
</organism>
<dbReference type="OrthoDB" id="7644846at2"/>
<dbReference type="Gene3D" id="1.10.3730.20">
    <property type="match status" value="1"/>
</dbReference>
<dbReference type="RefSeq" id="WP_072780074.1">
    <property type="nucleotide sequence ID" value="NZ_FQXC01000009.1"/>
</dbReference>
<feature type="transmembrane region" description="Helical" evidence="1">
    <location>
        <begin position="91"/>
        <end position="108"/>
    </location>
</feature>
<feature type="transmembrane region" description="Helical" evidence="1">
    <location>
        <begin position="65"/>
        <end position="85"/>
    </location>
</feature>
<dbReference type="SUPFAM" id="SSF103481">
    <property type="entry name" value="Multidrug resistance efflux transporter EmrE"/>
    <property type="match status" value="1"/>
</dbReference>
<keyword evidence="1" id="KW-1133">Transmembrane helix</keyword>
<dbReference type="InterPro" id="IPR037185">
    <property type="entry name" value="EmrE-like"/>
</dbReference>
<evidence type="ECO:0000313" key="3">
    <source>
        <dbReference type="Proteomes" id="UP000184221"/>
    </source>
</evidence>
<gene>
    <name evidence="2" type="ORF">SAMN05443551_4230</name>
</gene>
<accession>A0A1M5XYZ9</accession>
<dbReference type="Proteomes" id="UP000184221">
    <property type="component" value="Unassembled WGS sequence"/>
</dbReference>
<evidence type="ECO:0000313" key="2">
    <source>
        <dbReference type="EMBL" id="SHI05035.1"/>
    </source>
</evidence>
<evidence type="ECO:0008006" key="4">
    <source>
        <dbReference type="Google" id="ProtNLM"/>
    </source>
</evidence>
<dbReference type="AlphaFoldDB" id="A0A1M5XYZ9"/>
<feature type="transmembrane region" description="Helical" evidence="1">
    <location>
        <begin position="37"/>
        <end position="58"/>
    </location>
</feature>
<evidence type="ECO:0000256" key="1">
    <source>
        <dbReference type="SAM" id="Phobius"/>
    </source>
</evidence>
<protein>
    <recommendedName>
        <fullName evidence="4">5-aminolevulinate synthase</fullName>
    </recommendedName>
</protein>
<keyword evidence="1" id="KW-0812">Transmembrane</keyword>
<name>A0A1M5XYZ9_9RHOB</name>
<keyword evidence="1" id="KW-0472">Membrane</keyword>
<keyword evidence="3" id="KW-1185">Reference proteome</keyword>
<sequence length="109" mass="11134">MHVLDVLSNKSLLAITAGVGYALATLLMKMASDDATIFVIGAIAIVLTGVATAEILLLRQVSLGLAYVAIIATESILVLAATYLVGEPLSARELVGGGFVIFGAALVSF</sequence>
<reference evidence="2 3" key="1">
    <citation type="submission" date="2016-11" db="EMBL/GenBank/DDBJ databases">
        <authorList>
            <person name="Jaros S."/>
            <person name="Januszkiewicz K."/>
            <person name="Wedrychowicz H."/>
        </authorList>
    </citation>
    <scope>NUCLEOTIDE SEQUENCE [LARGE SCALE GENOMIC DNA]</scope>
    <source>
        <strain evidence="2 3">DSM 29431</strain>
    </source>
</reference>
<dbReference type="EMBL" id="FQXC01000009">
    <property type="protein sequence ID" value="SHI05035.1"/>
    <property type="molecule type" value="Genomic_DNA"/>
</dbReference>